<dbReference type="InterPro" id="IPR000847">
    <property type="entry name" value="LysR_HTH_N"/>
</dbReference>
<name>A0ABT2ZR55_9RHOB</name>
<dbReference type="CDD" id="cd05466">
    <property type="entry name" value="PBP2_LTTR_substrate"/>
    <property type="match status" value="1"/>
</dbReference>
<evidence type="ECO:0000256" key="2">
    <source>
        <dbReference type="ARBA" id="ARBA00023015"/>
    </source>
</evidence>
<keyword evidence="7" id="KW-1185">Reference proteome</keyword>
<dbReference type="PRINTS" id="PR00039">
    <property type="entry name" value="HTHLYSR"/>
</dbReference>
<comment type="similarity">
    <text evidence="1">Belongs to the LysR transcriptional regulatory family.</text>
</comment>
<dbReference type="Pfam" id="PF00126">
    <property type="entry name" value="HTH_1"/>
    <property type="match status" value="1"/>
</dbReference>
<dbReference type="InterPro" id="IPR036388">
    <property type="entry name" value="WH-like_DNA-bd_sf"/>
</dbReference>
<evidence type="ECO:0000256" key="4">
    <source>
        <dbReference type="ARBA" id="ARBA00023163"/>
    </source>
</evidence>
<evidence type="ECO:0000256" key="3">
    <source>
        <dbReference type="ARBA" id="ARBA00023125"/>
    </source>
</evidence>
<dbReference type="Gene3D" id="3.40.190.10">
    <property type="entry name" value="Periplasmic binding protein-like II"/>
    <property type="match status" value="2"/>
</dbReference>
<dbReference type="InterPro" id="IPR005119">
    <property type="entry name" value="LysR_subst-bd"/>
</dbReference>
<keyword evidence="4" id="KW-0804">Transcription</keyword>
<dbReference type="InterPro" id="IPR050176">
    <property type="entry name" value="LTTR"/>
</dbReference>
<dbReference type="RefSeq" id="WP_263740837.1">
    <property type="nucleotide sequence ID" value="NZ_JAOWKZ010000003.1"/>
</dbReference>
<dbReference type="SUPFAM" id="SSF46785">
    <property type="entry name" value="Winged helix' DNA-binding domain"/>
    <property type="match status" value="1"/>
</dbReference>
<protein>
    <submittedName>
        <fullName evidence="6">LysR family transcriptional regulator</fullName>
    </submittedName>
</protein>
<dbReference type="PANTHER" id="PTHR30579">
    <property type="entry name" value="TRANSCRIPTIONAL REGULATOR"/>
    <property type="match status" value="1"/>
</dbReference>
<evidence type="ECO:0000256" key="1">
    <source>
        <dbReference type="ARBA" id="ARBA00009437"/>
    </source>
</evidence>
<dbReference type="Proteomes" id="UP001652564">
    <property type="component" value="Unassembled WGS sequence"/>
</dbReference>
<dbReference type="InterPro" id="IPR036390">
    <property type="entry name" value="WH_DNA-bd_sf"/>
</dbReference>
<evidence type="ECO:0000259" key="5">
    <source>
        <dbReference type="PROSITE" id="PS50931"/>
    </source>
</evidence>
<dbReference type="SUPFAM" id="SSF53850">
    <property type="entry name" value="Periplasmic binding protein-like II"/>
    <property type="match status" value="1"/>
</dbReference>
<keyword evidence="2" id="KW-0805">Transcription regulation</keyword>
<accession>A0ABT2ZR55</accession>
<dbReference type="Gene3D" id="1.10.10.10">
    <property type="entry name" value="Winged helix-like DNA-binding domain superfamily/Winged helix DNA-binding domain"/>
    <property type="match status" value="1"/>
</dbReference>
<organism evidence="6 7">
    <name type="scientific">Albidovulum litorale</name>
    <dbReference type="NCBI Taxonomy" id="2984134"/>
    <lineage>
        <taxon>Bacteria</taxon>
        <taxon>Pseudomonadati</taxon>
        <taxon>Pseudomonadota</taxon>
        <taxon>Alphaproteobacteria</taxon>
        <taxon>Rhodobacterales</taxon>
        <taxon>Paracoccaceae</taxon>
        <taxon>Albidovulum</taxon>
    </lineage>
</organism>
<feature type="domain" description="HTH lysR-type" evidence="5">
    <location>
        <begin position="4"/>
        <end position="61"/>
    </location>
</feature>
<reference evidence="6 7" key="1">
    <citation type="submission" date="2022-10" db="EMBL/GenBank/DDBJ databases">
        <title>Defluviimonas sp. nov., isolated from ocean surface sediments.</title>
        <authorList>
            <person name="He W."/>
            <person name="Wang L."/>
            <person name="Zhang D.-F."/>
        </authorList>
    </citation>
    <scope>NUCLEOTIDE SEQUENCE [LARGE SCALE GENOMIC DNA]</scope>
    <source>
        <strain evidence="6 7">WL0050</strain>
    </source>
</reference>
<gene>
    <name evidence="6" type="ORF">OEZ71_15150</name>
</gene>
<dbReference type="PANTHER" id="PTHR30579:SF7">
    <property type="entry name" value="HTH-TYPE TRANSCRIPTIONAL REGULATOR LRHA-RELATED"/>
    <property type="match status" value="1"/>
</dbReference>
<proteinExistence type="inferred from homology"/>
<dbReference type="PROSITE" id="PS50931">
    <property type="entry name" value="HTH_LYSR"/>
    <property type="match status" value="1"/>
</dbReference>
<keyword evidence="3" id="KW-0238">DNA-binding</keyword>
<sequence length="300" mass="33354">MNGIGLDQLNAFLHVARLGGVGKAADALRLTQPAVTARIRNLEQTIGSALFSRGTGGMRLTERGELLLKYAEKFESLHDLMTRDIVAPDALEGRLRIGVSETIAQCWLPELIARLHERHPRLEIEFNVDISTNLRAALLDRALDLAVLLGPISEYTVENVELPGFDLAWYVSATAPHCDVPVDYLKRPVLTYARQTRPYRELRELLLERVGPDVAMFPSSSLSTCFRLVEADLGVAALPRALGSDYVARGTIKEFDPGWVPSPLNFTATYLAEPRRTLCETAARLARDVAFEFADHKQYL</sequence>
<evidence type="ECO:0000313" key="7">
    <source>
        <dbReference type="Proteomes" id="UP001652564"/>
    </source>
</evidence>
<comment type="caution">
    <text evidence="6">The sequence shown here is derived from an EMBL/GenBank/DDBJ whole genome shotgun (WGS) entry which is preliminary data.</text>
</comment>
<dbReference type="Pfam" id="PF03466">
    <property type="entry name" value="LysR_substrate"/>
    <property type="match status" value="1"/>
</dbReference>
<dbReference type="EMBL" id="JAOWKZ010000003">
    <property type="protein sequence ID" value="MCV2873636.1"/>
    <property type="molecule type" value="Genomic_DNA"/>
</dbReference>
<evidence type="ECO:0000313" key="6">
    <source>
        <dbReference type="EMBL" id="MCV2873636.1"/>
    </source>
</evidence>